<protein>
    <submittedName>
        <fullName evidence="4">XPG domain containing-domain-containing protein</fullName>
    </submittedName>
</protein>
<dbReference type="Proteomes" id="UP000770015">
    <property type="component" value="Unassembled WGS sequence"/>
</dbReference>
<evidence type="ECO:0000313" key="5">
    <source>
        <dbReference type="Proteomes" id="UP000770015"/>
    </source>
</evidence>
<evidence type="ECO:0000256" key="1">
    <source>
        <dbReference type="ARBA" id="ARBA00007398"/>
    </source>
</evidence>
<evidence type="ECO:0000313" key="4">
    <source>
        <dbReference type="EMBL" id="KAH6668658.1"/>
    </source>
</evidence>
<reference evidence="4" key="1">
    <citation type="journal article" date="2021" name="Nat. Commun.">
        <title>Genetic determinants of endophytism in the Arabidopsis root mycobiome.</title>
        <authorList>
            <person name="Mesny F."/>
            <person name="Miyauchi S."/>
            <person name="Thiergart T."/>
            <person name="Pickel B."/>
            <person name="Atanasova L."/>
            <person name="Karlsson M."/>
            <person name="Huettel B."/>
            <person name="Barry K.W."/>
            <person name="Haridas S."/>
            <person name="Chen C."/>
            <person name="Bauer D."/>
            <person name="Andreopoulos W."/>
            <person name="Pangilinan J."/>
            <person name="LaButti K."/>
            <person name="Riley R."/>
            <person name="Lipzen A."/>
            <person name="Clum A."/>
            <person name="Drula E."/>
            <person name="Henrissat B."/>
            <person name="Kohler A."/>
            <person name="Grigoriev I.V."/>
            <person name="Martin F.M."/>
            <person name="Hacquard S."/>
        </authorList>
    </citation>
    <scope>NUCLEOTIDE SEQUENCE</scope>
    <source>
        <strain evidence="4">MPI-SDFR-AT-0117</strain>
    </source>
</reference>
<proteinExistence type="inferred from homology"/>
<organism evidence="4 5">
    <name type="scientific">Plectosphaerella plurivora</name>
    <dbReference type="NCBI Taxonomy" id="936078"/>
    <lineage>
        <taxon>Eukaryota</taxon>
        <taxon>Fungi</taxon>
        <taxon>Dikarya</taxon>
        <taxon>Ascomycota</taxon>
        <taxon>Pezizomycotina</taxon>
        <taxon>Sordariomycetes</taxon>
        <taxon>Hypocreomycetidae</taxon>
        <taxon>Glomerellales</taxon>
        <taxon>Plectosphaerellaceae</taxon>
        <taxon>Plectosphaerella</taxon>
    </lineage>
</organism>
<evidence type="ECO:0000256" key="2">
    <source>
        <dbReference type="SAM" id="MobiDB-lite"/>
    </source>
</evidence>
<dbReference type="InterPro" id="IPR039436">
    <property type="entry name" value="Asteroid_dom"/>
</dbReference>
<name>A0A9P8V3R8_9PEZI</name>
<comment type="caution">
    <text evidence="4">The sequence shown here is derived from an EMBL/GenBank/DDBJ whole genome shotgun (WGS) entry which is preliminary data.</text>
</comment>
<dbReference type="SUPFAM" id="SSF88723">
    <property type="entry name" value="PIN domain-like"/>
    <property type="match status" value="1"/>
</dbReference>
<accession>A0A9P8V3R8</accession>
<evidence type="ECO:0000259" key="3">
    <source>
        <dbReference type="Pfam" id="PF12813"/>
    </source>
</evidence>
<dbReference type="AlphaFoldDB" id="A0A9P8V3R8"/>
<dbReference type="EMBL" id="JAGSXJ010000033">
    <property type="protein sequence ID" value="KAH6668658.1"/>
    <property type="molecule type" value="Genomic_DNA"/>
</dbReference>
<dbReference type="InterPro" id="IPR026832">
    <property type="entry name" value="Asteroid"/>
</dbReference>
<feature type="domain" description="Asteroid" evidence="3">
    <location>
        <begin position="137"/>
        <end position="387"/>
    </location>
</feature>
<dbReference type="Gene3D" id="3.40.50.1010">
    <property type="entry name" value="5'-nuclease"/>
    <property type="match status" value="1"/>
</dbReference>
<dbReference type="PANTHER" id="PTHR15665">
    <property type="entry name" value="ASTEROID PROTEIN"/>
    <property type="match status" value="1"/>
</dbReference>
<dbReference type="InterPro" id="IPR029060">
    <property type="entry name" value="PIN-like_dom_sf"/>
</dbReference>
<dbReference type="Pfam" id="PF12813">
    <property type="entry name" value="XPG_I_2"/>
    <property type="match status" value="1"/>
</dbReference>
<keyword evidence="5" id="KW-1185">Reference proteome</keyword>
<sequence>MGIPHLLTHLQPYAVETPLTGTSLIIDGPSLAYHIWHLCSRTQDARPSYALLIKACIAWLNALQSHDTKITAIYFDGFLPPSKRPVRMDRLLKTTLKLRQLHQANPASCPEQYINEVDDITTFRKASDQRREPAHIPAFLVPAILEGLRASPFQPLVRLVPGEADVYCAQHALDEGGCVITTDSDLLVHDLGSGSVIMFWSLNILSPDGTPVQTLSTPRFTPTDIAKRLNLDPSKGGLRRFAYELTLNPNISLPQIVEACSKPVPVGRQKVAFKKFCKPYAPFPEERIMLEAKEHAKKLAGKLDPRVSEMNLQAISFVTRFLPSTFDPEDRLEIVPEEPSIFLPTLLDCPARTSAWQESLYVREAALTVYHSCYPPRWTFAREFRRTLNVESKGTKIRVIDPHQSLPKLLDTLTGIFDNTAAIIGNHPEFILVAHFQLDKLYSEHNAETVKIFFGEPGEDKVLTSVREFLTRPQSSASPRDWTTVHLAAQLQATYYSWRFFHQILPLVRPAYHPSERYLILLEMMHDYFNKYLPPLTQFPTPSSTIETLYRLEAAGLIPNLPQAQNTPTAEPTAKKRKAAEISAKTRRVSSNPFAMLDEE</sequence>
<dbReference type="PANTHER" id="PTHR15665:SF1">
    <property type="entry name" value="PROTEIN ASTEROID HOMOLOG 1"/>
    <property type="match status" value="1"/>
</dbReference>
<dbReference type="OrthoDB" id="5297549at2759"/>
<feature type="region of interest" description="Disordered" evidence="2">
    <location>
        <begin position="561"/>
        <end position="600"/>
    </location>
</feature>
<comment type="similarity">
    <text evidence="1">Belongs to the asteroid family.</text>
</comment>
<gene>
    <name evidence="4" type="ORF">F5X68DRAFT_249445</name>
</gene>